<dbReference type="OrthoDB" id="154708at2"/>
<accession>A0A2T8F5F5</accession>
<name>A0A2T8F5F5_9ACTN</name>
<dbReference type="Gene3D" id="2.160.20.80">
    <property type="entry name" value="E3 ubiquitin-protein ligase SopA"/>
    <property type="match status" value="1"/>
</dbReference>
<dbReference type="EMBL" id="QDGZ01000011">
    <property type="protein sequence ID" value="PVG80926.1"/>
    <property type="molecule type" value="Genomic_DNA"/>
</dbReference>
<reference evidence="1 2" key="1">
    <citation type="submission" date="2018-04" db="EMBL/GenBank/DDBJ databases">
        <title>Genome of Nocardioides gansuensis WSJ-1.</title>
        <authorList>
            <person name="Wu S."/>
            <person name="Wang G."/>
        </authorList>
    </citation>
    <scope>NUCLEOTIDE SEQUENCE [LARGE SCALE GENOMIC DNA]</scope>
    <source>
        <strain evidence="1 2">WSJ-1</strain>
    </source>
</reference>
<comment type="caution">
    <text evidence="1">The sequence shown here is derived from an EMBL/GenBank/DDBJ whole genome shotgun (WGS) entry which is preliminary data.</text>
</comment>
<evidence type="ECO:0008006" key="3">
    <source>
        <dbReference type="Google" id="ProtNLM"/>
    </source>
</evidence>
<dbReference type="AlphaFoldDB" id="A0A2T8F5F5"/>
<dbReference type="InterPro" id="IPR001646">
    <property type="entry name" value="5peptide_repeat"/>
</dbReference>
<organism evidence="1 2">
    <name type="scientific">Nocardioides gansuensis</name>
    <dbReference type="NCBI Taxonomy" id="2138300"/>
    <lineage>
        <taxon>Bacteria</taxon>
        <taxon>Bacillati</taxon>
        <taxon>Actinomycetota</taxon>
        <taxon>Actinomycetes</taxon>
        <taxon>Propionibacteriales</taxon>
        <taxon>Nocardioidaceae</taxon>
        <taxon>Nocardioides</taxon>
    </lineage>
</organism>
<evidence type="ECO:0000313" key="2">
    <source>
        <dbReference type="Proteomes" id="UP000246018"/>
    </source>
</evidence>
<dbReference type="Pfam" id="PF00805">
    <property type="entry name" value="Pentapeptide"/>
    <property type="match status" value="2"/>
</dbReference>
<proteinExistence type="predicted"/>
<dbReference type="SUPFAM" id="SSF141571">
    <property type="entry name" value="Pentapeptide repeat-like"/>
    <property type="match status" value="1"/>
</dbReference>
<evidence type="ECO:0000313" key="1">
    <source>
        <dbReference type="EMBL" id="PVG80926.1"/>
    </source>
</evidence>
<gene>
    <name evidence="1" type="ORF">DDE18_20365</name>
</gene>
<protein>
    <recommendedName>
        <fullName evidence="3">Pentapeptide repeat-containing protein</fullName>
    </recommendedName>
</protein>
<keyword evidence="2" id="KW-1185">Reference proteome</keyword>
<sequence length="284" mass="30885">MMGRVHLPVVQADCSRCFGLCCVLLPFRAASGFGADKEGGVACRHLQADDRCEIHATLRDDGWPGCTVFDCFGAGQQVSQVTYAGVSWREQANLPEMTAVFSVMRQLHEMVAHLSEADARAPGSGTERLLARFADLVAATPDELLALDVEALRQTVGEVLAETSSRLRRPLGPGPDLAGRDLAGRDLHRRDLRGATLRGALLVGADLRTDLTLTDLLGADLRDADVRGADLLEALFLSQAQVNAMRGDAATRLPPQRDRPAHWVREQRRRARAGPRCPWRSGCC</sequence>
<dbReference type="Proteomes" id="UP000246018">
    <property type="component" value="Unassembled WGS sequence"/>
</dbReference>